<evidence type="ECO:0000256" key="3">
    <source>
        <dbReference type="ARBA" id="ARBA00023209"/>
    </source>
</evidence>
<dbReference type="EC" id="2.3.1.51" evidence="8"/>
<feature type="domain" description="Phospholipid/glycerol acyltransferase" evidence="7">
    <location>
        <begin position="64"/>
        <end position="180"/>
    </location>
</feature>
<organism evidence="8 9">
    <name type="scientific">Lebetimonas natsushimae</name>
    <dbReference type="NCBI Taxonomy" id="1936991"/>
    <lineage>
        <taxon>Bacteria</taxon>
        <taxon>Pseudomonadati</taxon>
        <taxon>Campylobacterota</taxon>
        <taxon>Epsilonproteobacteria</taxon>
        <taxon>Nautiliales</taxon>
        <taxon>Nautiliaceae</taxon>
        <taxon>Lebetimonas</taxon>
    </lineage>
</organism>
<evidence type="ECO:0000256" key="1">
    <source>
        <dbReference type="ARBA" id="ARBA00005189"/>
    </source>
</evidence>
<proteinExistence type="predicted"/>
<dbReference type="CDD" id="cd07989">
    <property type="entry name" value="LPLAT_AGPAT-like"/>
    <property type="match status" value="1"/>
</dbReference>
<protein>
    <submittedName>
        <fullName evidence="8">1-acyl-sn-glycerol-3-phosphate acyltransferase</fullName>
        <ecNumber evidence="8">2.3.1.51</ecNumber>
    </submittedName>
</protein>
<comment type="caution">
    <text evidence="8">The sequence shown here is derived from an EMBL/GenBank/DDBJ whole genome shotgun (WGS) entry which is preliminary data.</text>
</comment>
<dbReference type="GO" id="GO:0003841">
    <property type="term" value="F:1-acylglycerol-3-phosphate O-acyltransferase activity"/>
    <property type="evidence" value="ECO:0007669"/>
    <property type="project" value="UniProtKB-EC"/>
</dbReference>
<dbReference type="AlphaFoldDB" id="A0A292YDF3"/>
<keyword evidence="3" id="KW-0443">Lipid metabolism</keyword>
<evidence type="ECO:0000256" key="5">
    <source>
        <dbReference type="ARBA" id="ARBA00023315"/>
    </source>
</evidence>
<dbReference type="RefSeq" id="WP_096259590.1">
    <property type="nucleotide sequence ID" value="NZ_BDME01000002.1"/>
</dbReference>
<dbReference type="SUPFAM" id="SSF69593">
    <property type="entry name" value="Glycerol-3-phosphate (1)-acyltransferase"/>
    <property type="match status" value="1"/>
</dbReference>
<keyword evidence="3" id="KW-0444">Lipid biosynthesis</keyword>
<comment type="pathway">
    <text evidence="1">Lipid metabolism.</text>
</comment>
<keyword evidence="6" id="KW-0472">Membrane</keyword>
<evidence type="ECO:0000313" key="8">
    <source>
        <dbReference type="EMBL" id="GAX87987.1"/>
    </source>
</evidence>
<feature type="transmembrane region" description="Helical" evidence="6">
    <location>
        <begin position="12"/>
        <end position="29"/>
    </location>
</feature>
<evidence type="ECO:0000313" key="9">
    <source>
        <dbReference type="Proteomes" id="UP000217944"/>
    </source>
</evidence>
<keyword evidence="6" id="KW-0812">Transmembrane</keyword>
<keyword evidence="6" id="KW-1133">Transmembrane helix</keyword>
<dbReference type="EMBL" id="BDME01000002">
    <property type="protein sequence ID" value="GAX87987.1"/>
    <property type="molecule type" value="Genomic_DNA"/>
</dbReference>
<evidence type="ECO:0000256" key="6">
    <source>
        <dbReference type="SAM" id="Phobius"/>
    </source>
</evidence>
<keyword evidence="5 8" id="KW-0012">Acyltransferase</keyword>
<dbReference type="Pfam" id="PF01553">
    <property type="entry name" value="Acyltransferase"/>
    <property type="match status" value="1"/>
</dbReference>
<evidence type="ECO:0000256" key="2">
    <source>
        <dbReference type="ARBA" id="ARBA00022679"/>
    </source>
</evidence>
<evidence type="ECO:0000256" key="4">
    <source>
        <dbReference type="ARBA" id="ARBA00023264"/>
    </source>
</evidence>
<name>A0A292YDF3_9BACT</name>
<dbReference type="PANTHER" id="PTHR10434">
    <property type="entry name" value="1-ACYL-SN-GLYCEROL-3-PHOSPHATE ACYLTRANSFERASE"/>
    <property type="match status" value="1"/>
</dbReference>
<dbReference type="PANTHER" id="PTHR10434:SF59">
    <property type="entry name" value="1-ACYL-SN-GLYCEROL-3-PHOSPHATE ACYLTRANSFERASE"/>
    <property type="match status" value="1"/>
</dbReference>
<dbReference type="Proteomes" id="UP000217944">
    <property type="component" value="Unassembled WGS sequence"/>
</dbReference>
<gene>
    <name evidence="8" type="ORF">LNAT_P1284</name>
</gene>
<reference evidence="8 9" key="1">
    <citation type="journal article" date="2017" name="Syst. Appl. Microbiol.">
        <title>Lebetimonas natsushimae sp. nov., a novel strictly anaerobic, moderately thermophilic chemoautotroph isolated from a deep-sea hydrothermal vent polychaete nest in the Mid-Okinawa Trough.</title>
        <authorList>
            <person name="Nagata R."/>
            <person name="Takaki Y."/>
            <person name="Tame A."/>
            <person name="Nunoura T."/>
            <person name="Muto H."/>
            <person name="Mino S."/>
            <person name="Sawayama S."/>
            <person name="Takai K."/>
            <person name="Nakagawa S."/>
        </authorList>
    </citation>
    <scope>NUCLEOTIDE SEQUENCE [LARGE SCALE GENOMIC DNA]</scope>
    <source>
        <strain evidence="8 9">HS1857</strain>
    </source>
</reference>
<sequence length="233" mass="26911">MKILNSLVSYFKLLKGAICIFITGALCGIDPKNELKYRKKCSHILTDMIAKEIIIEGEIDKNANIFLGNHTNNLDIALLESVIDEKIIWIAKAELGKIPVVKYMVTKTDMILVDRTNKASTIKMIREIKERIKRNLKIAAFPEGTRNKKDPTKLLPFKKGLKGVVEKLNLKVQPFVIINLPFAFKNKPFRIEKQTIKVIFLPSFYPKDNPNWYEDMRKKMQEILDKEYNNTKG</sequence>
<dbReference type="SMART" id="SM00563">
    <property type="entry name" value="PlsC"/>
    <property type="match status" value="1"/>
</dbReference>
<dbReference type="OrthoDB" id="9809618at2"/>
<keyword evidence="3" id="KW-0594">Phospholipid biosynthesis</keyword>
<keyword evidence="4" id="KW-1208">Phospholipid metabolism</keyword>
<keyword evidence="9" id="KW-1185">Reference proteome</keyword>
<keyword evidence="2 8" id="KW-0808">Transferase</keyword>
<dbReference type="GO" id="GO:0006654">
    <property type="term" value="P:phosphatidic acid biosynthetic process"/>
    <property type="evidence" value="ECO:0007669"/>
    <property type="project" value="TreeGrafter"/>
</dbReference>
<dbReference type="InterPro" id="IPR002123">
    <property type="entry name" value="Plipid/glycerol_acylTrfase"/>
</dbReference>
<accession>A0A292YDF3</accession>
<evidence type="ECO:0000259" key="7">
    <source>
        <dbReference type="SMART" id="SM00563"/>
    </source>
</evidence>